<name>A0A4Q4KAH7_BRAEL</name>
<evidence type="ECO:0000313" key="2">
    <source>
        <dbReference type="EMBL" id="MBP1291907.1"/>
    </source>
</evidence>
<reference evidence="2" key="1">
    <citation type="submission" date="2021-02" db="EMBL/GenBank/DDBJ databases">
        <title>Genomic Encyclopedia of Type Strains, Phase IV (KMG-V): Genome sequencing to study the core and pangenomes of soil and plant-associated prokaryotes.</title>
        <authorList>
            <person name="Whitman W."/>
        </authorList>
    </citation>
    <scope>NUCLEOTIDE SEQUENCE</scope>
    <source>
        <strain evidence="2">USDA 406</strain>
    </source>
</reference>
<dbReference type="GeneID" id="92958160"/>
<feature type="chain" id="PRO_5044607889" description="SoxXA-binding protein SoxK" evidence="1">
    <location>
        <begin position="25"/>
        <end position="104"/>
    </location>
</feature>
<proteinExistence type="predicted"/>
<dbReference type="EMBL" id="JBGBZA010000002">
    <property type="protein sequence ID" value="MEY9322764.1"/>
    <property type="molecule type" value="Genomic_DNA"/>
</dbReference>
<protein>
    <recommendedName>
        <fullName evidence="6">SoxXA-binding protein SoxK</fullName>
    </recommendedName>
</protein>
<reference evidence="3 5" key="2">
    <citation type="submission" date="2024-07" db="EMBL/GenBank/DDBJ databases">
        <title>Genomic Encyclopedia of Type Strains, Phase V (KMG-V): Genome sequencing to study the core and pangenomes of soil and plant-associated prokaryotes.</title>
        <authorList>
            <person name="Whitman W."/>
        </authorList>
    </citation>
    <scope>NUCLEOTIDE SEQUENCE [LARGE SCALE GENOMIC DNA]</scope>
    <source>
        <strain evidence="3 5">USDA 415</strain>
    </source>
</reference>
<dbReference type="RefSeq" id="WP_016848043.1">
    <property type="nucleotide sequence ID" value="NZ_BJNL01000063.1"/>
</dbReference>
<gene>
    <name evidence="3" type="ORF">ABIF29_009563</name>
    <name evidence="2" type="ORF">JOH49_001660</name>
</gene>
<dbReference type="Proteomes" id="UP001565471">
    <property type="component" value="Unassembled WGS sequence"/>
</dbReference>
<evidence type="ECO:0000313" key="4">
    <source>
        <dbReference type="Proteomes" id="UP000673383"/>
    </source>
</evidence>
<comment type="caution">
    <text evidence="2">The sequence shown here is derived from an EMBL/GenBank/DDBJ whole genome shotgun (WGS) entry which is preliminary data.</text>
</comment>
<organism evidence="2 4">
    <name type="scientific">Bradyrhizobium elkanii</name>
    <dbReference type="NCBI Taxonomy" id="29448"/>
    <lineage>
        <taxon>Bacteria</taxon>
        <taxon>Pseudomonadati</taxon>
        <taxon>Pseudomonadota</taxon>
        <taxon>Alphaproteobacteria</taxon>
        <taxon>Hyphomicrobiales</taxon>
        <taxon>Nitrobacteraceae</taxon>
        <taxon>Bradyrhizobium</taxon>
    </lineage>
</organism>
<evidence type="ECO:0008006" key="6">
    <source>
        <dbReference type="Google" id="ProtNLM"/>
    </source>
</evidence>
<keyword evidence="1" id="KW-0732">Signal</keyword>
<sequence length="104" mass="10582">MSAAIKAVLAASTLLVAAATGALAASEADYKAAYAAAEAANKEAGALRNQWTTTASTLSAAKKAGEAGDFDTAVAKATEAEALAKASIFQATSEKERWKDMEVR</sequence>
<evidence type="ECO:0000256" key="1">
    <source>
        <dbReference type="SAM" id="SignalP"/>
    </source>
</evidence>
<feature type="signal peptide" evidence="1">
    <location>
        <begin position="1"/>
        <end position="24"/>
    </location>
</feature>
<dbReference type="EMBL" id="JAFICZ010000001">
    <property type="protein sequence ID" value="MBP1291907.1"/>
    <property type="molecule type" value="Genomic_DNA"/>
</dbReference>
<dbReference type="AlphaFoldDB" id="A0A4Q4KAH7"/>
<dbReference type="Proteomes" id="UP000673383">
    <property type="component" value="Unassembled WGS sequence"/>
</dbReference>
<evidence type="ECO:0000313" key="3">
    <source>
        <dbReference type="EMBL" id="MEY9322764.1"/>
    </source>
</evidence>
<accession>A0A4Q4KAH7</accession>
<keyword evidence="5" id="KW-1185">Reference proteome</keyword>
<evidence type="ECO:0000313" key="5">
    <source>
        <dbReference type="Proteomes" id="UP001565471"/>
    </source>
</evidence>